<accession>A0A7K8AA60</accession>
<dbReference type="EMBL" id="VZTF01000398">
    <property type="protein sequence ID" value="NXA99600.1"/>
    <property type="molecule type" value="Genomic_DNA"/>
</dbReference>
<dbReference type="Pfam" id="PF13913">
    <property type="entry name" value="zf-C2HC_2"/>
    <property type="match status" value="2"/>
</dbReference>
<evidence type="ECO:0000256" key="6">
    <source>
        <dbReference type="PROSITE-ProRule" id="PRU01371"/>
    </source>
</evidence>
<evidence type="ECO:0000256" key="8">
    <source>
        <dbReference type="SAM" id="MobiDB-lite"/>
    </source>
</evidence>
<comment type="caution">
    <text evidence="10">The sequence shown here is derived from an EMBL/GenBank/DDBJ whole genome shotgun (WGS) entry which is preliminary data.</text>
</comment>
<keyword evidence="11" id="KW-1185">Reference proteome</keyword>
<protein>
    <submittedName>
        <fullName evidence="10">ZC21C protein</fullName>
    </submittedName>
</protein>
<evidence type="ECO:0000256" key="4">
    <source>
        <dbReference type="ARBA" id="ARBA00022833"/>
    </source>
</evidence>
<proteinExistence type="inferred from homology"/>
<feature type="non-terminal residue" evidence="10">
    <location>
        <position position="1"/>
    </location>
</feature>
<feature type="domain" description="C2HC/C3H-type" evidence="9">
    <location>
        <begin position="325"/>
        <end position="354"/>
    </location>
</feature>
<name>A0A7K8AA60_9CORV</name>
<evidence type="ECO:0000256" key="1">
    <source>
        <dbReference type="ARBA" id="ARBA00010843"/>
    </source>
</evidence>
<sequence>LEHQKNDFQHGFILDKEESLKDLCAQKNRRYSYSMSAESTLGKPRHGGFWSGGLESKYLISQACTLSAKSLGRRKEGVDRAYPLQPISHHKSASAPLLIIGSSPYVQEAPNSRSSSISEGMVPAGRSQLAAVLCPWTGEPEPSAPHLCRRELAYILKLEADRRNLEEAIQKKKALLGEKLKRTEETLRRIQRENDLIKVEERRENEVERTHEQKATRHPEEKTFRAADRPGVGIFSGAQSAEDTIPKPGTTLHSQELAMEKLKEWLAATKYNETNSSKIQDNIPVEHSASCSKLAPKLSLSALSDQDSDYPPAEMQAATAVEQEGFGQCSFCRRKFLCTRLEKHMSICGKNQDSKRKVFDSSKARARGTELEQYQQWKSSRSPQVMSPRKNNWKQKHEALIHIVSQARQVQQILAKGGKASDLPPLPPIENPDYVACTYCGRKFAPRAAERHIPKCKNIRNRPPPPPQRRR</sequence>
<evidence type="ECO:0000259" key="9">
    <source>
        <dbReference type="PROSITE" id="PS52027"/>
    </source>
</evidence>
<keyword evidence="2" id="KW-0479">Metal-binding</keyword>
<dbReference type="InterPro" id="IPR049899">
    <property type="entry name" value="Znf_C2HC_C3H"/>
</dbReference>
<dbReference type="PROSITE" id="PS52027">
    <property type="entry name" value="ZF_C2HC_C3H"/>
    <property type="match status" value="2"/>
</dbReference>
<evidence type="ECO:0000256" key="5">
    <source>
        <dbReference type="ARBA" id="ARBA00023054"/>
    </source>
</evidence>
<evidence type="ECO:0000256" key="2">
    <source>
        <dbReference type="ARBA" id="ARBA00022723"/>
    </source>
</evidence>
<feature type="domain" description="C2HC/C3H-type" evidence="9">
    <location>
        <begin position="433"/>
        <end position="462"/>
    </location>
</feature>
<gene>
    <name evidence="10" type="primary">Zc2hc1c</name>
    <name evidence="10" type="ORF">CNELOR_R09666</name>
</gene>
<keyword evidence="5 7" id="KW-0175">Coiled coil</keyword>
<evidence type="ECO:0000313" key="10">
    <source>
        <dbReference type="EMBL" id="NXA99600.1"/>
    </source>
</evidence>
<dbReference type="GO" id="GO:0008270">
    <property type="term" value="F:zinc ion binding"/>
    <property type="evidence" value="ECO:0007669"/>
    <property type="project" value="UniProtKB-KW"/>
</dbReference>
<feature type="coiled-coil region" evidence="7">
    <location>
        <begin position="155"/>
        <end position="210"/>
    </location>
</feature>
<dbReference type="PANTHER" id="PTHR14649:SF1">
    <property type="entry name" value="ZINC FINGER C2HC DOMAIN-CONTAINING PROTEIN 1C"/>
    <property type="match status" value="1"/>
</dbReference>
<organism evidence="10 11">
    <name type="scientific">Cnemophilus loriae</name>
    <name type="common">Loria's bird-of-paradise</name>
    <dbReference type="NCBI Taxonomy" id="254448"/>
    <lineage>
        <taxon>Eukaryota</taxon>
        <taxon>Metazoa</taxon>
        <taxon>Chordata</taxon>
        <taxon>Craniata</taxon>
        <taxon>Vertebrata</taxon>
        <taxon>Euteleostomi</taxon>
        <taxon>Archelosauria</taxon>
        <taxon>Archosauria</taxon>
        <taxon>Dinosauria</taxon>
        <taxon>Saurischia</taxon>
        <taxon>Theropoda</taxon>
        <taxon>Coelurosauria</taxon>
        <taxon>Aves</taxon>
        <taxon>Neognathae</taxon>
        <taxon>Neoaves</taxon>
        <taxon>Telluraves</taxon>
        <taxon>Australaves</taxon>
        <taxon>Passeriformes</taxon>
        <taxon>Corvoidea</taxon>
        <taxon>Corvidae</taxon>
        <taxon>Cnemophilus</taxon>
    </lineage>
</organism>
<feature type="compositionally biased region" description="Pro residues" evidence="8">
    <location>
        <begin position="462"/>
        <end position="471"/>
    </location>
</feature>
<dbReference type="AlphaFoldDB" id="A0A7K8AA60"/>
<feature type="non-terminal residue" evidence="10">
    <location>
        <position position="471"/>
    </location>
</feature>
<comment type="similarity">
    <text evidence="1">Belongs to the ZC2HC1 family.</text>
</comment>
<dbReference type="InterPro" id="IPR026104">
    <property type="entry name" value="ZNF_C2HC_dom_1C"/>
</dbReference>
<reference evidence="10 11" key="1">
    <citation type="submission" date="2019-09" db="EMBL/GenBank/DDBJ databases">
        <title>Bird 10,000 Genomes (B10K) Project - Family phase.</title>
        <authorList>
            <person name="Zhang G."/>
        </authorList>
    </citation>
    <scope>NUCLEOTIDE SEQUENCE [LARGE SCALE GENOMIC DNA]</scope>
    <source>
        <strain evidence="10">B10K-DU-029-38</strain>
        <tissue evidence="10">Muscle</tissue>
    </source>
</reference>
<evidence type="ECO:0000313" key="11">
    <source>
        <dbReference type="Proteomes" id="UP000517678"/>
    </source>
</evidence>
<dbReference type="Gene3D" id="3.30.160.60">
    <property type="entry name" value="Classic Zinc Finger"/>
    <property type="match status" value="1"/>
</dbReference>
<evidence type="ECO:0000256" key="3">
    <source>
        <dbReference type="ARBA" id="ARBA00022771"/>
    </source>
</evidence>
<keyword evidence="4" id="KW-0862">Zinc</keyword>
<feature type="region of interest" description="Disordered" evidence="8">
    <location>
        <begin position="450"/>
        <end position="471"/>
    </location>
</feature>
<evidence type="ECO:0000256" key="7">
    <source>
        <dbReference type="SAM" id="Coils"/>
    </source>
</evidence>
<dbReference type="PANTHER" id="PTHR14649">
    <property type="entry name" value="ZINC FINGER C2HC DOMAIN-CONTAINING PROTEIN 1C"/>
    <property type="match status" value="1"/>
</dbReference>
<dbReference type="Proteomes" id="UP000517678">
    <property type="component" value="Unassembled WGS sequence"/>
</dbReference>
<keyword evidence="3 6" id="KW-0863">Zinc-finger</keyword>